<evidence type="ECO:0000256" key="2">
    <source>
        <dbReference type="SAM" id="MobiDB-lite"/>
    </source>
</evidence>
<dbReference type="GO" id="GO:0008270">
    <property type="term" value="F:zinc ion binding"/>
    <property type="evidence" value="ECO:0007669"/>
    <property type="project" value="UniProtKB-KW"/>
</dbReference>
<feature type="signal peptide" evidence="3">
    <location>
        <begin position="1"/>
        <end position="16"/>
    </location>
</feature>
<evidence type="ECO:0000256" key="3">
    <source>
        <dbReference type="SAM" id="SignalP"/>
    </source>
</evidence>
<dbReference type="Proteomes" id="UP000626109">
    <property type="component" value="Unassembled WGS sequence"/>
</dbReference>
<organism evidence="5 6">
    <name type="scientific">Polarella glacialis</name>
    <name type="common">Dinoflagellate</name>
    <dbReference type="NCBI Taxonomy" id="89957"/>
    <lineage>
        <taxon>Eukaryota</taxon>
        <taxon>Sar</taxon>
        <taxon>Alveolata</taxon>
        <taxon>Dinophyceae</taxon>
        <taxon>Suessiales</taxon>
        <taxon>Suessiaceae</taxon>
        <taxon>Polarella</taxon>
    </lineage>
</organism>
<name>A0A813LWG6_POLGL</name>
<reference evidence="5" key="1">
    <citation type="submission" date="2021-02" db="EMBL/GenBank/DDBJ databases">
        <authorList>
            <person name="Dougan E. K."/>
            <person name="Rhodes N."/>
            <person name="Thang M."/>
            <person name="Chan C."/>
        </authorList>
    </citation>
    <scope>NUCLEOTIDE SEQUENCE</scope>
</reference>
<evidence type="ECO:0000259" key="4">
    <source>
        <dbReference type="PROSITE" id="PS50103"/>
    </source>
</evidence>
<sequence length="372" mass="39682">MCALLVATFICWSLDASEIWIRRCFASSRRVVPISRRLQRSLSLTAPAMAGADSMPLMYCYRSTFIEVIDPHQQVHSKTRSQSVPANRAAPAGDTLKLSSYVASLGQRSEQLAVLSRRCSETVMAAVSKDALALQDVETCSTASPTGSPNTRTSASDMSSCAPHMLSSASFFNHGPDSDMEPVPPAMVPNPGSMAHPELCHRPCIYFAAGSCANGSACGYCHLSHENRPSHLDRQHREMLRGLSEAEHLALLLPALRCRAESAGLAAEAVEVLSLLEDKAAACAVTSAWGRAAARRAAMAASSPRHHMSKLSAALRRMPFSTVLGMVLRGAPATGGENKHDCVSSVGPTEQQLLDAVDRMRARLSPGAVVCA</sequence>
<dbReference type="EMBL" id="CAJNNW010037657">
    <property type="protein sequence ID" value="CAE8743576.1"/>
    <property type="molecule type" value="Genomic_DNA"/>
</dbReference>
<dbReference type="InterPro" id="IPR000571">
    <property type="entry name" value="Znf_CCCH"/>
</dbReference>
<evidence type="ECO:0000256" key="1">
    <source>
        <dbReference type="PROSITE-ProRule" id="PRU00723"/>
    </source>
</evidence>
<accession>A0A813LWG6</accession>
<feature type="domain" description="C3H1-type" evidence="4">
    <location>
        <begin position="203"/>
        <end position="228"/>
    </location>
</feature>
<comment type="caution">
    <text evidence="5">The sequence shown here is derived from an EMBL/GenBank/DDBJ whole genome shotgun (WGS) entry which is preliminary data.</text>
</comment>
<keyword evidence="1" id="KW-0479">Metal-binding</keyword>
<dbReference type="AlphaFoldDB" id="A0A813LWG6"/>
<keyword evidence="1" id="KW-0863">Zinc-finger</keyword>
<keyword evidence="1" id="KW-0862">Zinc</keyword>
<gene>
    <name evidence="5" type="ORF">PGLA2088_LOCUS51462</name>
</gene>
<feature type="zinc finger region" description="C3H1-type" evidence="1">
    <location>
        <begin position="203"/>
        <end position="228"/>
    </location>
</feature>
<feature type="chain" id="PRO_5032927900" description="C3H1-type domain-containing protein" evidence="3">
    <location>
        <begin position="17"/>
        <end position="372"/>
    </location>
</feature>
<proteinExistence type="predicted"/>
<keyword evidence="3" id="KW-0732">Signal</keyword>
<protein>
    <recommendedName>
        <fullName evidence="4">C3H1-type domain-containing protein</fullName>
    </recommendedName>
</protein>
<feature type="region of interest" description="Disordered" evidence="2">
    <location>
        <begin position="140"/>
        <end position="159"/>
    </location>
</feature>
<evidence type="ECO:0000313" key="5">
    <source>
        <dbReference type="EMBL" id="CAE8743576.1"/>
    </source>
</evidence>
<evidence type="ECO:0000313" key="6">
    <source>
        <dbReference type="Proteomes" id="UP000626109"/>
    </source>
</evidence>
<dbReference type="PROSITE" id="PS50103">
    <property type="entry name" value="ZF_C3H1"/>
    <property type="match status" value="1"/>
</dbReference>